<proteinExistence type="predicted"/>
<accession>A0A7G5H5E4</accession>
<keyword evidence="2" id="KW-1185">Reference proteome</keyword>
<dbReference type="KEGG" id="sfol:H3H32_16325"/>
<organism evidence="1 2">
    <name type="scientific">Spirosoma foliorum</name>
    <dbReference type="NCBI Taxonomy" id="2710596"/>
    <lineage>
        <taxon>Bacteria</taxon>
        <taxon>Pseudomonadati</taxon>
        <taxon>Bacteroidota</taxon>
        <taxon>Cytophagia</taxon>
        <taxon>Cytophagales</taxon>
        <taxon>Cytophagaceae</taxon>
        <taxon>Spirosoma</taxon>
    </lineage>
</organism>
<dbReference type="AlphaFoldDB" id="A0A7G5H5E4"/>
<reference evidence="1 2" key="1">
    <citation type="submission" date="2020-07" db="EMBL/GenBank/DDBJ databases">
        <title>Spirosoma foliorum sp. nov., isolated from the leaves on the Nejang mountain Korea, Republic of.</title>
        <authorList>
            <person name="Ho H."/>
            <person name="Lee Y.-J."/>
            <person name="Nurcahyanto D.-A."/>
            <person name="Kim S.-G."/>
        </authorList>
    </citation>
    <scope>NUCLEOTIDE SEQUENCE [LARGE SCALE GENOMIC DNA]</scope>
    <source>
        <strain evidence="1 2">PL0136</strain>
    </source>
</reference>
<name>A0A7G5H5E4_9BACT</name>
<protein>
    <submittedName>
        <fullName evidence="1">Uncharacterized protein</fullName>
    </submittedName>
</protein>
<dbReference type="EMBL" id="CP059732">
    <property type="protein sequence ID" value="QMW06336.1"/>
    <property type="molecule type" value="Genomic_DNA"/>
</dbReference>
<dbReference type="Proteomes" id="UP000515369">
    <property type="component" value="Chromosome"/>
</dbReference>
<evidence type="ECO:0000313" key="2">
    <source>
        <dbReference type="Proteomes" id="UP000515369"/>
    </source>
</evidence>
<dbReference type="RefSeq" id="WP_182463705.1">
    <property type="nucleotide sequence ID" value="NZ_CP059732.1"/>
</dbReference>
<sequence>MPILLNHPRGENQVVQQVDFGTGDILINGCRDLDKDYENQLWLIQHSPKPKEDWAVVKDPAYAKGTNTDDTPVKPTVVLAFSDRDSISSLMRSLQELYNQMPVPEGGIAHKPKVPELLDEKGFVFLDGGNRPYWIRLWDGEPWLFYWHADNSWVSLRKTNQNEIWQASQVRLPDEKAELYHQLHAKRV</sequence>
<evidence type="ECO:0000313" key="1">
    <source>
        <dbReference type="EMBL" id="QMW06336.1"/>
    </source>
</evidence>
<gene>
    <name evidence="1" type="ORF">H3H32_16325</name>
</gene>